<reference evidence="1 2" key="1">
    <citation type="submission" date="2024-05" db="EMBL/GenBank/DDBJ databases">
        <title>Genome sequencing and assembly of Indian major carp, Cirrhinus mrigala (Hamilton, 1822).</title>
        <authorList>
            <person name="Mohindra V."/>
            <person name="Chowdhury L.M."/>
            <person name="Lal K."/>
            <person name="Jena J.K."/>
        </authorList>
    </citation>
    <scope>NUCLEOTIDE SEQUENCE [LARGE SCALE GENOMIC DNA]</scope>
    <source>
        <strain evidence="1">CM1030</strain>
        <tissue evidence="1">Blood</tissue>
    </source>
</reference>
<organism evidence="1 2">
    <name type="scientific">Cirrhinus mrigala</name>
    <name type="common">Mrigala</name>
    <dbReference type="NCBI Taxonomy" id="683832"/>
    <lineage>
        <taxon>Eukaryota</taxon>
        <taxon>Metazoa</taxon>
        <taxon>Chordata</taxon>
        <taxon>Craniata</taxon>
        <taxon>Vertebrata</taxon>
        <taxon>Euteleostomi</taxon>
        <taxon>Actinopterygii</taxon>
        <taxon>Neopterygii</taxon>
        <taxon>Teleostei</taxon>
        <taxon>Ostariophysi</taxon>
        <taxon>Cypriniformes</taxon>
        <taxon>Cyprinidae</taxon>
        <taxon>Labeoninae</taxon>
        <taxon>Labeonini</taxon>
        <taxon>Cirrhinus</taxon>
    </lineage>
</organism>
<dbReference type="AlphaFoldDB" id="A0ABD0PR62"/>
<comment type="caution">
    <text evidence="1">The sequence shown here is derived from an EMBL/GenBank/DDBJ whole genome shotgun (WGS) entry which is preliminary data.</text>
</comment>
<sequence length="71" mass="8020">MTTTKLQTCQCRPTVQRVSRPSIPHCCLPSKTPVSMFTSTPLVRGCLRTLPSPRWYQTFTLPQPSTRVGRT</sequence>
<protein>
    <submittedName>
        <fullName evidence="1">Uncharacterized protein</fullName>
    </submittedName>
</protein>
<proteinExistence type="predicted"/>
<feature type="non-terminal residue" evidence="1">
    <location>
        <position position="71"/>
    </location>
</feature>
<evidence type="ECO:0000313" key="2">
    <source>
        <dbReference type="Proteomes" id="UP001529510"/>
    </source>
</evidence>
<dbReference type="Proteomes" id="UP001529510">
    <property type="component" value="Unassembled WGS sequence"/>
</dbReference>
<gene>
    <name evidence="1" type="ORF">M9458_028545</name>
</gene>
<accession>A0ABD0PR62</accession>
<evidence type="ECO:0000313" key="1">
    <source>
        <dbReference type="EMBL" id="KAL0176215.1"/>
    </source>
</evidence>
<dbReference type="EMBL" id="JAMKFB020000014">
    <property type="protein sequence ID" value="KAL0176215.1"/>
    <property type="molecule type" value="Genomic_DNA"/>
</dbReference>
<name>A0ABD0PR62_CIRMR</name>
<keyword evidence="2" id="KW-1185">Reference proteome</keyword>